<comment type="caution">
    <text evidence="2">The sequence shown here is derived from an EMBL/GenBank/DDBJ whole genome shotgun (WGS) entry which is preliminary data.</text>
</comment>
<dbReference type="AlphaFoldDB" id="K0S8A1"/>
<name>K0S8A1_THAOC</name>
<evidence type="ECO:0000256" key="1">
    <source>
        <dbReference type="SAM" id="MobiDB-lite"/>
    </source>
</evidence>
<organism evidence="2 3">
    <name type="scientific">Thalassiosira oceanica</name>
    <name type="common">Marine diatom</name>
    <dbReference type="NCBI Taxonomy" id="159749"/>
    <lineage>
        <taxon>Eukaryota</taxon>
        <taxon>Sar</taxon>
        <taxon>Stramenopiles</taxon>
        <taxon>Ochrophyta</taxon>
        <taxon>Bacillariophyta</taxon>
        <taxon>Coscinodiscophyceae</taxon>
        <taxon>Thalassiosirophycidae</taxon>
        <taxon>Thalassiosirales</taxon>
        <taxon>Thalassiosiraceae</taxon>
        <taxon>Thalassiosira</taxon>
    </lineage>
</organism>
<feature type="compositionally biased region" description="Basic and acidic residues" evidence="1">
    <location>
        <begin position="63"/>
        <end position="79"/>
    </location>
</feature>
<dbReference type="OrthoDB" id="1920326at2759"/>
<dbReference type="Gene3D" id="3.30.420.10">
    <property type="entry name" value="Ribonuclease H-like superfamily/Ribonuclease H"/>
    <property type="match status" value="1"/>
</dbReference>
<sequence length="765" mass="85930">SPPEPCRLVDGAFLSEDDVGRGQKSWSKSRHKATRNQSQAEKKAQNEKAQATKAANREKKRKANEEEARKVKAKNKDRFQSLLLGGQTSATSAKSSSAAAASGDRSNSNPNEKAAGSKDNQAGRSTSPREGDALENSNCDTAANQPSIGVDGENEDDEVRCVPAAPSVNPVTNGNACIQAESVAGRSTSADTSPCCVPANNNGRADEPVVITHQTISRLNSNEDVEPNLDYNEEEAKQTNSDEVPNDSEGVQQGYIKAIVKQLQAEVSKRTKTKEHCWLLNFLKENGWWIRQENARAIAGKLSLRKAPEALYRDVFVWLPDVRWPGAGNDKSEMMPSCPNCLNNSRVAQHCFRDNHFGRLIVSLDTTYYTISRRYICYECQDQTKRKKKQLEKTAADLHFTGELEEDDISYTFMPWDNRIMHLYKHGRGEHFPAFLTWRAGLDKKVMRMLPPLTDGGFRLDRISKMLCELHSLAYDNARLLHEYEIKRRKANAVCELPTYESLGDFNDKKRWRGTVPTASYLDHARKLYHATTKDYLDKAMKQQGADSLHWDASYKEAKHLCRYRGSSIYHGLVTATNELGEIRIQFHVYSDSHEQMKSALTAFKSTTNCFGLTAPRLFFTDNPAQDRKFYLEQLPSLAEQQKIFDNLSAVSEPTSALPGYDFRKLKVKVVRHANETNEAVNAMMELMVGKRIGLDAEWEIIRGTAGRQVGRSKVNTIQIAYRDTNHDVTVIIVRTERMTSLPNRLKSLLVGSSIKIAGNKLVQT</sequence>
<dbReference type="InterPro" id="IPR036397">
    <property type="entry name" value="RNaseH_sf"/>
</dbReference>
<proteinExistence type="predicted"/>
<dbReference type="Proteomes" id="UP000266841">
    <property type="component" value="Unassembled WGS sequence"/>
</dbReference>
<feature type="non-terminal residue" evidence="2">
    <location>
        <position position="1"/>
    </location>
</feature>
<feature type="compositionally biased region" description="Low complexity" evidence="1">
    <location>
        <begin position="88"/>
        <end position="102"/>
    </location>
</feature>
<protein>
    <submittedName>
        <fullName evidence="2">Uncharacterized protein</fullName>
    </submittedName>
</protein>
<dbReference type="EMBL" id="AGNL01018942">
    <property type="protein sequence ID" value="EJK62363.1"/>
    <property type="molecule type" value="Genomic_DNA"/>
</dbReference>
<feature type="compositionally biased region" description="Polar residues" evidence="1">
    <location>
        <begin position="135"/>
        <end position="147"/>
    </location>
</feature>
<gene>
    <name evidence="2" type="ORF">THAOC_17028</name>
</gene>
<evidence type="ECO:0000313" key="2">
    <source>
        <dbReference type="EMBL" id="EJK62363.1"/>
    </source>
</evidence>
<accession>K0S8A1</accession>
<keyword evidence="3" id="KW-1185">Reference proteome</keyword>
<evidence type="ECO:0000313" key="3">
    <source>
        <dbReference type="Proteomes" id="UP000266841"/>
    </source>
</evidence>
<dbReference type="GO" id="GO:0003676">
    <property type="term" value="F:nucleic acid binding"/>
    <property type="evidence" value="ECO:0007669"/>
    <property type="project" value="InterPro"/>
</dbReference>
<reference evidence="2 3" key="1">
    <citation type="journal article" date="2012" name="Genome Biol.">
        <title>Genome and low-iron response of an oceanic diatom adapted to chronic iron limitation.</title>
        <authorList>
            <person name="Lommer M."/>
            <person name="Specht M."/>
            <person name="Roy A.S."/>
            <person name="Kraemer L."/>
            <person name="Andreson R."/>
            <person name="Gutowska M.A."/>
            <person name="Wolf J."/>
            <person name="Bergner S.V."/>
            <person name="Schilhabel M.B."/>
            <person name="Klostermeier U.C."/>
            <person name="Beiko R.G."/>
            <person name="Rosenstiel P."/>
            <person name="Hippler M."/>
            <person name="Laroche J."/>
        </authorList>
    </citation>
    <scope>NUCLEOTIDE SEQUENCE [LARGE SCALE GENOMIC DNA]</scope>
    <source>
        <strain evidence="2 3">CCMP1005</strain>
    </source>
</reference>
<feature type="region of interest" description="Disordered" evidence="1">
    <location>
        <begin position="1"/>
        <end position="157"/>
    </location>
</feature>